<dbReference type="HOGENOM" id="CLU_2932016_0_0_11"/>
<feature type="region of interest" description="Disordered" evidence="1">
    <location>
        <begin position="1"/>
        <end position="20"/>
    </location>
</feature>
<name>A0A0H3ECE3_BIFBP</name>
<sequence length="60" mass="7031">MSMKTMMRMMTIPGLSGTHQLENRRMESMRNAQANLSRQTRSRLVTSAISRMRMEKDKAR</sequence>
<evidence type="ECO:0000313" key="2">
    <source>
        <dbReference type="EMBL" id="ADP35949.1"/>
    </source>
</evidence>
<dbReference type="PATRIC" id="fig|702459.3.peg.901"/>
<gene>
    <name evidence="2" type="ordered locus">BBPR_0872</name>
</gene>
<evidence type="ECO:0000256" key="1">
    <source>
        <dbReference type="SAM" id="MobiDB-lite"/>
    </source>
</evidence>
<dbReference type="Proteomes" id="UP000002312">
    <property type="component" value="Chromosome"/>
</dbReference>
<evidence type="ECO:0000313" key="3">
    <source>
        <dbReference type="Proteomes" id="UP000002312"/>
    </source>
</evidence>
<dbReference type="KEGG" id="bbp:BBPR_0872"/>
<feature type="compositionally biased region" description="Low complexity" evidence="1">
    <location>
        <begin position="1"/>
        <end position="10"/>
    </location>
</feature>
<proteinExistence type="predicted"/>
<reference evidence="2 3" key="1">
    <citation type="journal article" date="2010" name="Proc. Natl. Acad. Sci. U.S.A.">
        <title>Genome analysis of Bifidobacterium bifidum PRL2010 reveals metabolic pathways for host-derived glycan foraging.</title>
        <authorList>
            <person name="Turroni F."/>
            <person name="Bottacini F."/>
            <person name="Foroni E."/>
            <person name="Mulder I."/>
            <person name="Kim J.H."/>
            <person name="Zomer A."/>
            <person name="Sanchez B."/>
            <person name="Bidossi A."/>
            <person name="Ferrarini A."/>
            <person name="Giubellini V."/>
            <person name="Delledonne M."/>
            <person name="Henrissat B."/>
            <person name="Coutinho P."/>
            <person name="Oggioni M."/>
            <person name="Fitzgerald G.F."/>
            <person name="Mills D."/>
            <person name="Margolles A."/>
            <person name="Kelly D."/>
            <person name="van Sinderen D."/>
            <person name="Ventura M."/>
        </authorList>
    </citation>
    <scope>NUCLEOTIDE SEQUENCE [LARGE SCALE GENOMIC DNA]</scope>
    <source>
        <strain evidence="2 3">PRL2010</strain>
    </source>
</reference>
<organism evidence="2 3">
    <name type="scientific">Bifidobacterium bifidum (strain PRL2010)</name>
    <dbReference type="NCBI Taxonomy" id="702459"/>
    <lineage>
        <taxon>Bacteria</taxon>
        <taxon>Bacillati</taxon>
        <taxon>Actinomycetota</taxon>
        <taxon>Actinomycetes</taxon>
        <taxon>Bifidobacteriales</taxon>
        <taxon>Bifidobacteriaceae</taxon>
        <taxon>Bifidobacterium</taxon>
    </lineage>
</organism>
<accession>A0A0H3ECE3</accession>
<protein>
    <submittedName>
        <fullName evidence="2">Uncharacterized protein</fullName>
    </submittedName>
</protein>
<feature type="compositionally biased region" description="Polar residues" evidence="1">
    <location>
        <begin position="30"/>
        <end position="49"/>
    </location>
</feature>
<dbReference type="AlphaFoldDB" id="A0A0H3ECE3"/>
<dbReference type="EMBL" id="CP001840">
    <property type="protein sequence ID" value="ADP35949.1"/>
    <property type="molecule type" value="Genomic_DNA"/>
</dbReference>
<feature type="region of interest" description="Disordered" evidence="1">
    <location>
        <begin position="30"/>
        <end position="60"/>
    </location>
</feature>
<dbReference type="eggNOG" id="ENOG5032ACT">
    <property type="taxonomic scope" value="Bacteria"/>
</dbReference>